<dbReference type="SUPFAM" id="SSF141673">
    <property type="entry name" value="MOSC N-terminal domain-like"/>
    <property type="match status" value="1"/>
</dbReference>
<dbReference type="Pfam" id="PF03473">
    <property type="entry name" value="MOSC"/>
    <property type="match status" value="1"/>
</dbReference>
<dbReference type="SUPFAM" id="SSF50800">
    <property type="entry name" value="PK beta-barrel domain-like"/>
    <property type="match status" value="1"/>
</dbReference>
<dbReference type="PANTHER" id="PTHR14237:SF19">
    <property type="entry name" value="MITOCHONDRIAL AMIDOXIME REDUCING COMPONENT 1"/>
    <property type="match status" value="1"/>
</dbReference>
<dbReference type="InterPro" id="IPR005303">
    <property type="entry name" value="MOCOS_middle"/>
</dbReference>
<evidence type="ECO:0000259" key="1">
    <source>
        <dbReference type="PROSITE" id="PS51340"/>
    </source>
</evidence>
<protein>
    <recommendedName>
        <fullName evidence="1">MOSC domain-containing protein</fullName>
    </recommendedName>
</protein>
<sequence length="369" mass="41470">MADSSATNPFVWLAPLIALVYLARRQIWAVLKWLHTPRHAVRPPVQAGEVSELVIYPVKACKGISVKRARIGPTGFDFDRHWVVVTEDERGRFKTQRNEPKLALVQTSLPGHAFTGNTAITPSDFLELRAPGREPLKVPLLPDPAAEKNLRSVSVWEWDGKGRDEGETAAQWLSEYLGKRCRLLGYSGKGEKWGNPTRRPTATEFAEGYEVGFADGFPFLLATRESLDDLNTRLKQQLPMNRFRPNIIVNDCKGAWQEDFWAGFQIMSPRSHKGVPFRSVKPCSRCKVTTTDQSTGVASPEREPLTTLGSFRSGETLGWTEPKDFAKEVFFGWNLVCEQGSAMLLVGDLIMVDNWRQQEGRTPAQKKTD</sequence>
<accession>A0AAW1NQT7</accession>
<proteinExistence type="predicted"/>
<dbReference type="Pfam" id="PF03476">
    <property type="entry name" value="MOSC_N"/>
    <property type="match status" value="1"/>
</dbReference>
<dbReference type="GO" id="GO:0030170">
    <property type="term" value="F:pyridoxal phosphate binding"/>
    <property type="evidence" value="ECO:0007669"/>
    <property type="project" value="InterPro"/>
</dbReference>
<dbReference type="InterPro" id="IPR005302">
    <property type="entry name" value="MoCF_Sase_C"/>
</dbReference>
<feature type="domain" description="MOSC" evidence="1">
    <location>
        <begin position="195"/>
        <end position="353"/>
    </location>
</feature>
<evidence type="ECO:0000313" key="2">
    <source>
        <dbReference type="EMBL" id="KAK9788137.1"/>
    </source>
</evidence>
<dbReference type="EMBL" id="JALJOQ010000234">
    <property type="protein sequence ID" value="KAK9788137.1"/>
    <property type="molecule type" value="Genomic_DNA"/>
</dbReference>
<name>A0AAW1NQT7_9CHLO</name>
<dbReference type="PROSITE" id="PS51340">
    <property type="entry name" value="MOSC"/>
    <property type="match status" value="1"/>
</dbReference>
<keyword evidence="3" id="KW-1185">Reference proteome</keyword>
<dbReference type="GO" id="GO:0030151">
    <property type="term" value="F:molybdenum ion binding"/>
    <property type="evidence" value="ECO:0007669"/>
    <property type="project" value="InterPro"/>
</dbReference>
<comment type="caution">
    <text evidence="2">The sequence shown here is derived from an EMBL/GenBank/DDBJ whole genome shotgun (WGS) entry which is preliminary data.</text>
</comment>
<dbReference type="GO" id="GO:0003824">
    <property type="term" value="F:catalytic activity"/>
    <property type="evidence" value="ECO:0007669"/>
    <property type="project" value="InterPro"/>
</dbReference>
<dbReference type="Proteomes" id="UP001465755">
    <property type="component" value="Unassembled WGS sequence"/>
</dbReference>
<gene>
    <name evidence="2" type="ORF">WJX73_007350</name>
</gene>
<dbReference type="InterPro" id="IPR011037">
    <property type="entry name" value="Pyrv_Knase-like_insert_dom_sf"/>
</dbReference>
<dbReference type="AlphaFoldDB" id="A0AAW1NQT7"/>
<dbReference type="PANTHER" id="PTHR14237">
    <property type="entry name" value="MOLYBDOPTERIN COFACTOR SULFURASE MOSC"/>
    <property type="match status" value="1"/>
</dbReference>
<reference evidence="2 3" key="1">
    <citation type="journal article" date="2024" name="Nat. Commun.">
        <title>Phylogenomics reveals the evolutionary origins of lichenization in chlorophyte algae.</title>
        <authorList>
            <person name="Puginier C."/>
            <person name="Libourel C."/>
            <person name="Otte J."/>
            <person name="Skaloud P."/>
            <person name="Haon M."/>
            <person name="Grisel S."/>
            <person name="Petersen M."/>
            <person name="Berrin J.G."/>
            <person name="Delaux P.M."/>
            <person name="Dal Grande F."/>
            <person name="Keller J."/>
        </authorList>
    </citation>
    <scope>NUCLEOTIDE SEQUENCE [LARGE SCALE GENOMIC DNA]</scope>
    <source>
        <strain evidence="2 3">SAG 2036</strain>
    </source>
</reference>
<organism evidence="2 3">
    <name type="scientific">Symbiochloris irregularis</name>
    <dbReference type="NCBI Taxonomy" id="706552"/>
    <lineage>
        <taxon>Eukaryota</taxon>
        <taxon>Viridiplantae</taxon>
        <taxon>Chlorophyta</taxon>
        <taxon>core chlorophytes</taxon>
        <taxon>Trebouxiophyceae</taxon>
        <taxon>Trebouxiales</taxon>
        <taxon>Trebouxiaceae</taxon>
        <taxon>Symbiochloris</taxon>
    </lineage>
</organism>
<evidence type="ECO:0000313" key="3">
    <source>
        <dbReference type="Proteomes" id="UP001465755"/>
    </source>
</evidence>